<comment type="caution">
    <text evidence="1">The sequence shown here is derived from an EMBL/GenBank/DDBJ whole genome shotgun (WGS) entry which is preliminary data.</text>
</comment>
<feature type="non-terminal residue" evidence="1">
    <location>
        <position position="1"/>
    </location>
</feature>
<keyword evidence="2" id="KW-1185">Reference proteome</keyword>
<dbReference type="AlphaFoldDB" id="A0A7D9IF33"/>
<protein>
    <submittedName>
        <fullName evidence="1">Uncharacterized protein</fullName>
    </submittedName>
</protein>
<sequence>ERMRMNHGFSLLVIGKAGKGPGTGRSSIQSCAMNSLEVTGARKNCCNRGMDLLGDLAGDIPEGYNEWSLKMVNNRVFGRRTNDIYQTQLKEQQLHSSHIMIFASQQRFSRQETSKTQKKTLIKSKQIHLQALWLNFSATTFMKRAFRNVGSDEKNSTCRIAACEQALKKTETQMTPKLAKDADKKGEQGINSIEIVDGKYGNYFMQNIRLFQL</sequence>
<dbReference type="EMBL" id="CACRXK020004946">
    <property type="protein sequence ID" value="CAB4004593.1"/>
    <property type="molecule type" value="Genomic_DNA"/>
</dbReference>
<gene>
    <name evidence="1" type="ORF">PACLA_8A045687</name>
</gene>
<evidence type="ECO:0000313" key="1">
    <source>
        <dbReference type="EMBL" id="CAB4004593.1"/>
    </source>
</evidence>
<organism evidence="1 2">
    <name type="scientific">Paramuricea clavata</name>
    <name type="common">Red gorgonian</name>
    <name type="synonym">Violescent sea-whip</name>
    <dbReference type="NCBI Taxonomy" id="317549"/>
    <lineage>
        <taxon>Eukaryota</taxon>
        <taxon>Metazoa</taxon>
        <taxon>Cnidaria</taxon>
        <taxon>Anthozoa</taxon>
        <taxon>Octocorallia</taxon>
        <taxon>Malacalcyonacea</taxon>
        <taxon>Plexauridae</taxon>
        <taxon>Paramuricea</taxon>
    </lineage>
</organism>
<evidence type="ECO:0000313" key="2">
    <source>
        <dbReference type="Proteomes" id="UP001152795"/>
    </source>
</evidence>
<accession>A0A7D9IF33</accession>
<proteinExistence type="predicted"/>
<reference evidence="1" key="1">
    <citation type="submission" date="2020-04" db="EMBL/GenBank/DDBJ databases">
        <authorList>
            <person name="Alioto T."/>
            <person name="Alioto T."/>
            <person name="Gomez Garrido J."/>
        </authorList>
    </citation>
    <scope>NUCLEOTIDE SEQUENCE</scope>
    <source>
        <strain evidence="1">A484AB</strain>
    </source>
</reference>
<dbReference type="Proteomes" id="UP001152795">
    <property type="component" value="Unassembled WGS sequence"/>
</dbReference>
<name>A0A7D9IF33_PARCT</name>